<keyword evidence="2" id="KW-0472">Membrane</keyword>
<dbReference type="AlphaFoldDB" id="A0AAX3TBX0"/>
<evidence type="ECO:0000313" key="3">
    <source>
        <dbReference type="EMBL" id="MDF6100175.1"/>
    </source>
</evidence>
<feature type="region of interest" description="Disordered" evidence="1">
    <location>
        <begin position="1"/>
        <end position="45"/>
    </location>
</feature>
<dbReference type="EMBL" id="CP121270">
    <property type="protein sequence ID" value="WFP26326.1"/>
    <property type="molecule type" value="Genomic_DNA"/>
</dbReference>
<organism evidence="4 6">
    <name type="scientific">Gordonia hongkongensis</name>
    <dbReference type="NCBI Taxonomy" id="1701090"/>
    <lineage>
        <taxon>Bacteria</taxon>
        <taxon>Bacillati</taxon>
        <taxon>Actinomycetota</taxon>
        <taxon>Actinomycetes</taxon>
        <taxon>Mycobacteriales</taxon>
        <taxon>Gordoniaceae</taxon>
        <taxon>Gordonia</taxon>
    </lineage>
</organism>
<accession>A0AAX3TBX0</accession>
<dbReference type="PANTHER" id="PTHR34219:SF1">
    <property type="entry name" value="PEPSY DOMAIN-CONTAINING PROTEIN"/>
    <property type="match status" value="1"/>
</dbReference>
<feature type="transmembrane region" description="Helical" evidence="2">
    <location>
        <begin position="246"/>
        <end position="265"/>
    </location>
</feature>
<dbReference type="Proteomes" id="UP001152308">
    <property type="component" value="Unassembled WGS sequence"/>
</dbReference>
<gene>
    <name evidence="3" type="ORF">L2299_03810</name>
    <name evidence="4" type="ORF">P9A14_07505</name>
</gene>
<protein>
    <submittedName>
        <fullName evidence="4">PepSY domain-containing protein</fullName>
    </submittedName>
</protein>
<evidence type="ECO:0000256" key="1">
    <source>
        <dbReference type="SAM" id="MobiDB-lite"/>
    </source>
</evidence>
<evidence type="ECO:0000313" key="6">
    <source>
        <dbReference type="Proteomes" id="UP001213504"/>
    </source>
</evidence>
<keyword evidence="5" id="KW-1185">Reference proteome</keyword>
<sequence length="524" mass="55667">MRGPPVSLSNLSRPGEPAGPPDPRPETSDDNPTPPAAAPDRRVTPNSWQPLLRRLHFYAGVFIAPFLIVAAVSGGLYAISPSLEQVVYRDQLSTESTGDARPISEQVEAAARIRPDLTLSAVRPAAEPGDTTRVLFDDPSLGASKRQAVFIDPVTLESTGELVSYGSSAALPMRTWISELHRHLHLGEPGRIYSELAASWLWVIAVAGLALWISAYRARRKRRAADLVAFDRSATGRNRTRNRHGVIGVWIAVGLVFLSATGLTWSKYAGEHVSDVRTALSWTTPTVDTSLSGSTSGSDGLGDHSGHGDHGGAGHGQRVPETSGQTIAQLDRVLGTARAAGVDGQVEVSIPTDADTAFTVAETRQPWQFAQDTVTVNGATGAVVDELRFADWPLAAKLTTWGIALHMGILFGWVSQLVLLLLAIALVVLIVRGYQMWWQRRPKRGGAVAVGRPPARGALRRVPVAGAVAIVVVAAVVGWFVPLLGLSLLGFLVVDAALGIRARRKQVGVVTGAGSESSGSVDSR</sequence>
<reference evidence="4" key="3">
    <citation type="submission" date="2023-04" db="EMBL/GenBank/DDBJ databases">
        <title>Complete genome sequence of a phthalic acid esters degrading bacterial strain.</title>
        <authorList>
            <person name="Weng L."/>
            <person name="Jia Y."/>
            <person name="Ren L."/>
        </authorList>
    </citation>
    <scope>NUCLEOTIDE SEQUENCE</scope>
    <source>
        <strain evidence="4">RL-LY01</strain>
    </source>
</reference>
<reference evidence="3" key="2">
    <citation type="submission" date="2022-01" db="EMBL/GenBank/DDBJ databases">
        <authorList>
            <person name="Sanchez-Suarez J."/>
            <person name="Villamil L."/>
            <person name="Diaz L.E."/>
        </authorList>
    </citation>
    <scope>NUCLEOTIDE SEQUENCE</scope>
    <source>
        <strain evidence="3">EUFUS-Z928</strain>
    </source>
</reference>
<evidence type="ECO:0000313" key="5">
    <source>
        <dbReference type="Proteomes" id="UP001152308"/>
    </source>
</evidence>
<feature type="transmembrane region" description="Helical" evidence="2">
    <location>
        <begin position="192"/>
        <end position="213"/>
    </location>
</feature>
<reference evidence="3" key="1">
    <citation type="journal article" date="2022" name="Data Brief">
        <title>Draft genome sequence data of Gordonia hongkongensis strain EUFUS-Z928 isolated from the octocoral Eunicea fusca.</title>
        <authorList>
            <person name="Sanchez-Suarez J."/>
            <person name="Diaz L."/>
            <person name="Melo-Bolivar J."/>
            <person name="Villamil L."/>
        </authorList>
    </citation>
    <scope>NUCLEOTIDE SEQUENCE</scope>
    <source>
        <strain evidence="3">EUFUS-Z928</strain>
    </source>
</reference>
<feature type="compositionally biased region" description="Basic and acidic residues" evidence="1">
    <location>
        <begin position="301"/>
        <end position="312"/>
    </location>
</feature>
<dbReference type="RefSeq" id="WP_083229305.1">
    <property type="nucleotide sequence ID" value="NZ_CP121270.1"/>
</dbReference>
<feature type="transmembrane region" description="Helical" evidence="2">
    <location>
        <begin position="57"/>
        <end position="79"/>
    </location>
</feature>
<dbReference type="Proteomes" id="UP001213504">
    <property type="component" value="Chromosome"/>
</dbReference>
<proteinExistence type="predicted"/>
<feature type="transmembrane region" description="Helical" evidence="2">
    <location>
        <begin position="403"/>
        <end position="431"/>
    </location>
</feature>
<dbReference type="Pfam" id="PF03929">
    <property type="entry name" value="PepSY_TM"/>
    <property type="match status" value="1"/>
</dbReference>
<dbReference type="PANTHER" id="PTHR34219">
    <property type="entry name" value="IRON-REGULATED INNER MEMBRANE PROTEIN-RELATED"/>
    <property type="match status" value="1"/>
</dbReference>
<keyword evidence="2" id="KW-1133">Transmembrane helix</keyword>
<dbReference type="EMBL" id="JAKJLQ010000002">
    <property type="protein sequence ID" value="MDF6100175.1"/>
    <property type="molecule type" value="Genomic_DNA"/>
</dbReference>
<evidence type="ECO:0000256" key="2">
    <source>
        <dbReference type="SAM" id="Phobius"/>
    </source>
</evidence>
<evidence type="ECO:0000313" key="4">
    <source>
        <dbReference type="EMBL" id="WFP26326.1"/>
    </source>
</evidence>
<name>A0AAX3TBX0_9ACTN</name>
<dbReference type="InterPro" id="IPR005625">
    <property type="entry name" value="PepSY-ass_TM"/>
</dbReference>
<feature type="compositionally biased region" description="Low complexity" evidence="1">
    <location>
        <begin position="288"/>
        <end position="298"/>
    </location>
</feature>
<feature type="region of interest" description="Disordered" evidence="1">
    <location>
        <begin position="287"/>
        <end position="320"/>
    </location>
</feature>
<feature type="transmembrane region" description="Helical" evidence="2">
    <location>
        <begin position="462"/>
        <end position="480"/>
    </location>
</feature>
<keyword evidence="2" id="KW-0812">Transmembrane</keyword>